<accession>A0A2I1HXI2</accession>
<dbReference type="Proteomes" id="UP000234323">
    <property type="component" value="Unassembled WGS sequence"/>
</dbReference>
<comment type="caution">
    <text evidence="2">The sequence shown here is derived from an EMBL/GenBank/DDBJ whole genome shotgun (WGS) entry which is preliminary data.</text>
</comment>
<organism evidence="2 3">
    <name type="scientific">Rhizophagus irregularis</name>
    <dbReference type="NCBI Taxonomy" id="588596"/>
    <lineage>
        <taxon>Eukaryota</taxon>
        <taxon>Fungi</taxon>
        <taxon>Fungi incertae sedis</taxon>
        <taxon>Mucoromycota</taxon>
        <taxon>Glomeromycotina</taxon>
        <taxon>Glomeromycetes</taxon>
        <taxon>Glomerales</taxon>
        <taxon>Glomeraceae</taxon>
        <taxon>Rhizophagus</taxon>
    </lineage>
</organism>
<feature type="compositionally biased region" description="Polar residues" evidence="1">
    <location>
        <begin position="19"/>
        <end position="35"/>
    </location>
</feature>
<evidence type="ECO:0000313" key="2">
    <source>
        <dbReference type="EMBL" id="PKY63557.1"/>
    </source>
</evidence>
<gene>
    <name evidence="2" type="ORF">RhiirA4_492950</name>
</gene>
<dbReference type="EMBL" id="LLXI01010870">
    <property type="protein sequence ID" value="PKY63557.1"/>
    <property type="molecule type" value="Genomic_DNA"/>
</dbReference>
<evidence type="ECO:0000313" key="3">
    <source>
        <dbReference type="Proteomes" id="UP000234323"/>
    </source>
</evidence>
<reference evidence="2 3" key="1">
    <citation type="submission" date="2015-10" db="EMBL/GenBank/DDBJ databases">
        <title>Genome analyses suggest a sexual origin of heterokaryosis in a supposedly ancient asexual fungus.</title>
        <authorList>
            <person name="Ropars J."/>
            <person name="Sedzielewska K."/>
            <person name="Noel J."/>
            <person name="Charron P."/>
            <person name="Farinelli L."/>
            <person name="Marton T."/>
            <person name="Kruger M."/>
            <person name="Pelin A."/>
            <person name="Brachmann A."/>
            <person name="Corradi N."/>
        </authorList>
    </citation>
    <scope>NUCLEOTIDE SEQUENCE [LARGE SCALE GENOMIC DNA]</scope>
    <source>
        <strain evidence="2 3">A4</strain>
    </source>
</reference>
<keyword evidence="3" id="KW-1185">Reference proteome</keyword>
<evidence type="ECO:0000256" key="1">
    <source>
        <dbReference type="SAM" id="MobiDB-lite"/>
    </source>
</evidence>
<name>A0A2I1HXI2_9GLOM</name>
<dbReference type="AlphaFoldDB" id="A0A2I1HXI2"/>
<proteinExistence type="predicted"/>
<feature type="region of interest" description="Disordered" evidence="1">
    <location>
        <begin position="19"/>
        <end position="49"/>
    </location>
</feature>
<sequence length="49" mass="5570">MSSLEKILYNCFISGHTSETISQHGKNSSSYTNYLGTKHRKDIQKHDIA</sequence>
<protein>
    <submittedName>
        <fullName evidence="2">Uncharacterized protein</fullName>
    </submittedName>
</protein>